<evidence type="ECO:0000256" key="5">
    <source>
        <dbReference type="ARBA" id="ARBA00022989"/>
    </source>
</evidence>
<evidence type="ECO:0000256" key="3">
    <source>
        <dbReference type="ARBA" id="ARBA00022692"/>
    </source>
</evidence>
<dbReference type="AlphaFoldDB" id="A0AAD3E2I6"/>
<evidence type="ECO:0000313" key="11">
    <source>
        <dbReference type="EMBL" id="GFR51312.1"/>
    </source>
</evidence>
<dbReference type="PANTHER" id="PTHR21230:SF1">
    <property type="entry name" value="GOLGI SNAP RECEPTOR COMPLEX MEMBER 2"/>
    <property type="match status" value="1"/>
</dbReference>
<keyword evidence="7 8" id="KW-0472">Membrane</keyword>
<dbReference type="GO" id="GO:0005789">
    <property type="term" value="C:endoplasmic reticulum membrane"/>
    <property type="evidence" value="ECO:0007669"/>
    <property type="project" value="TreeGrafter"/>
</dbReference>
<dbReference type="GO" id="GO:0015031">
    <property type="term" value="P:protein transport"/>
    <property type="evidence" value="ECO:0007669"/>
    <property type="project" value="UniProtKB-KW"/>
</dbReference>
<dbReference type="GO" id="GO:0012507">
    <property type="term" value="C:ER to Golgi transport vesicle membrane"/>
    <property type="evidence" value="ECO:0007669"/>
    <property type="project" value="TreeGrafter"/>
</dbReference>
<feature type="transmembrane region" description="Helical" evidence="10">
    <location>
        <begin position="206"/>
        <end position="227"/>
    </location>
</feature>
<feature type="region of interest" description="Disordered" evidence="9">
    <location>
        <begin position="103"/>
        <end position="139"/>
    </location>
</feature>
<dbReference type="GO" id="GO:0005484">
    <property type="term" value="F:SNAP receptor activity"/>
    <property type="evidence" value="ECO:0007669"/>
    <property type="project" value="InterPro"/>
</dbReference>
<dbReference type="EMBL" id="BMAR01000048">
    <property type="protein sequence ID" value="GFR51312.1"/>
    <property type="molecule type" value="Genomic_DNA"/>
</dbReference>
<comment type="function">
    <text evidence="8">Involved in transport of proteins from the cis/medial-Golgi to the trans-Golgi network.</text>
</comment>
<sequence>MSDLTSLHSQAKRLILLLREGLERLEALEGAATRQNQSSGDATANLARDLRAKLADLTRISCEMDSIWRMQVIRENASKRDVWKRKVEQVSEELDSIRRALERQTHRESRRAAEQRDREELLERGEAGRRAKQEMDEEAQVMGSVQRSKRYLEEMYESGTHLLAGMAGNRERLKAAQKKALDVLNTVGLGESLLRLIERRQRMDKYTAYGGMLVISLVVAVCVWVFWF</sequence>
<name>A0AAD3E2I6_9CHLO</name>
<protein>
    <recommendedName>
        <fullName evidence="8">Membrin</fullName>
    </recommendedName>
</protein>
<evidence type="ECO:0000256" key="9">
    <source>
        <dbReference type="SAM" id="MobiDB-lite"/>
    </source>
</evidence>
<keyword evidence="5 10" id="KW-1133">Transmembrane helix</keyword>
<dbReference type="PIRSF" id="PIRSF028865">
    <property type="entry name" value="Membrin-2"/>
    <property type="match status" value="1"/>
</dbReference>
<feature type="compositionally biased region" description="Basic and acidic residues" evidence="9">
    <location>
        <begin position="103"/>
        <end position="134"/>
    </location>
</feature>
<keyword evidence="6" id="KW-0333">Golgi apparatus</keyword>
<dbReference type="GO" id="GO:0000149">
    <property type="term" value="F:SNARE binding"/>
    <property type="evidence" value="ECO:0007669"/>
    <property type="project" value="TreeGrafter"/>
</dbReference>
<evidence type="ECO:0000256" key="8">
    <source>
        <dbReference type="PIRNR" id="PIRNR028865"/>
    </source>
</evidence>
<comment type="caution">
    <text evidence="11">The sequence shown here is derived from an EMBL/GenBank/DDBJ whole genome shotgun (WGS) entry which is preliminary data.</text>
</comment>
<comment type="subcellular location">
    <subcellularLocation>
        <location evidence="1">Golgi apparatus membrane</location>
        <topology evidence="1">Single-pass type IV membrane protein</topology>
    </subcellularLocation>
</comment>
<evidence type="ECO:0000256" key="1">
    <source>
        <dbReference type="ARBA" id="ARBA00004409"/>
    </source>
</evidence>
<reference evidence="11 12" key="1">
    <citation type="journal article" date="2021" name="Sci. Rep.">
        <title>Genome sequencing of the multicellular alga Astrephomene provides insights into convergent evolution of germ-soma differentiation.</title>
        <authorList>
            <person name="Yamashita S."/>
            <person name="Yamamoto K."/>
            <person name="Matsuzaki R."/>
            <person name="Suzuki S."/>
            <person name="Yamaguchi H."/>
            <person name="Hirooka S."/>
            <person name="Minakuchi Y."/>
            <person name="Miyagishima S."/>
            <person name="Kawachi M."/>
            <person name="Toyoda A."/>
            <person name="Nozaki H."/>
        </authorList>
    </citation>
    <scope>NUCLEOTIDE SEQUENCE [LARGE SCALE GENOMIC DNA]</scope>
    <source>
        <strain evidence="11 12">NIES-4017</strain>
    </source>
</reference>
<dbReference type="InterPro" id="IPR027027">
    <property type="entry name" value="GOSR2/Membrin/Bos1"/>
</dbReference>
<dbReference type="GO" id="GO:0000139">
    <property type="term" value="C:Golgi membrane"/>
    <property type="evidence" value="ECO:0007669"/>
    <property type="project" value="UniProtKB-SubCell"/>
</dbReference>
<organism evidence="11 12">
    <name type="scientific">Astrephomene gubernaculifera</name>
    <dbReference type="NCBI Taxonomy" id="47775"/>
    <lineage>
        <taxon>Eukaryota</taxon>
        <taxon>Viridiplantae</taxon>
        <taxon>Chlorophyta</taxon>
        <taxon>core chlorophytes</taxon>
        <taxon>Chlorophyceae</taxon>
        <taxon>CS clade</taxon>
        <taxon>Chlamydomonadales</taxon>
        <taxon>Astrephomenaceae</taxon>
        <taxon>Astrephomene</taxon>
    </lineage>
</organism>
<keyword evidence="2 8" id="KW-0813">Transport</keyword>
<keyword evidence="12" id="KW-1185">Reference proteome</keyword>
<evidence type="ECO:0000256" key="6">
    <source>
        <dbReference type="ARBA" id="ARBA00023034"/>
    </source>
</evidence>
<dbReference type="PANTHER" id="PTHR21230">
    <property type="entry name" value="VESICLE TRANSPORT V-SNARE PROTEIN VTI1-RELATED"/>
    <property type="match status" value="1"/>
</dbReference>
<keyword evidence="3 10" id="KW-0812">Transmembrane</keyword>
<evidence type="ECO:0000313" key="12">
    <source>
        <dbReference type="Proteomes" id="UP001054857"/>
    </source>
</evidence>
<evidence type="ECO:0000256" key="4">
    <source>
        <dbReference type="ARBA" id="ARBA00022927"/>
    </source>
</evidence>
<dbReference type="GO" id="GO:0031201">
    <property type="term" value="C:SNARE complex"/>
    <property type="evidence" value="ECO:0007669"/>
    <property type="project" value="TreeGrafter"/>
</dbReference>
<accession>A0AAD3E2I6</accession>
<dbReference type="GO" id="GO:0006906">
    <property type="term" value="P:vesicle fusion"/>
    <property type="evidence" value="ECO:0007669"/>
    <property type="project" value="TreeGrafter"/>
</dbReference>
<evidence type="ECO:0000256" key="2">
    <source>
        <dbReference type="ARBA" id="ARBA00022448"/>
    </source>
</evidence>
<dbReference type="Proteomes" id="UP001054857">
    <property type="component" value="Unassembled WGS sequence"/>
</dbReference>
<keyword evidence="4 8" id="KW-0653">Protein transport</keyword>
<evidence type="ECO:0000256" key="7">
    <source>
        <dbReference type="ARBA" id="ARBA00023136"/>
    </source>
</evidence>
<dbReference type="Pfam" id="PF12352">
    <property type="entry name" value="V-SNARE_C"/>
    <property type="match status" value="1"/>
</dbReference>
<proteinExistence type="inferred from homology"/>
<comment type="similarity">
    <text evidence="8">Belongs to the GOSR2 family.</text>
</comment>
<gene>
    <name evidence="11" type="ORF">Agub_g13677</name>
</gene>
<evidence type="ECO:0000256" key="10">
    <source>
        <dbReference type="SAM" id="Phobius"/>
    </source>
</evidence>
<dbReference type="GO" id="GO:0031902">
    <property type="term" value="C:late endosome membrane"/>
    <property type="evidence" value="ECO:0007669"/>
    <property type="project" value="TreeGrafter"/>
</dbReference>